<feature type="compositionally biased region" description="Basic and acidic residues" evidence="15">
    <location>
        <begin position="92"/>
        <end position="102"/>
    </location>
</feature>
<keyword evidence="6 16" id="KW-0812">Transmembrane</keyword>
<feature type="region of interest" description="Disordered" evidence="15">
    <location>
        <begin position="77"/>
        <end position="126"/>
    </location>
</feature>
<evidence type="ECO:0000256" key="7">
    <source>
        <dbReference type="ARBA" id="ARBA00022729"/>
    </source>
</evidence>
<keyword evidence="10" id="KW-0626">Porin</keyword>
<feature type="domain" description="SLBB" evidence="20">
    <location>
        <begin position="589"/>
        <end position="665"/>
    </location>
</feature>
<feature type="domain" description="Soluble ligand binding" evidence="19">
    <location>
        <begin position="317"/>
        <end position="360"/>
    </location>
</feature>
<comment type="caution">
    <text evidence="21">The sequence shown here is derived from an EMBL/GenBank/DDBJ whole genome shotgun (WGS) entry which is preliminary data.</text>
</comment>
<evidence type="ECO:0000259" key="19">
    <source>
        <dbReference type="Pfam" id="PF10531"/>
    </source>
</evidence>
<dbReference type="GO" id="GO:0009279">
    <property type="term" value="C:cell outer membrane"/>
    <property type="evidence" value="ECO:0007669"/>
    <property type="project" value="UniProtKB-SubCell"/>
</dbReference>
<evidence type="ECO:0000256" key="12">
    <source>
        <dbReference type="ARBA" id="ARBA00023139"/>
    </source>
</evidence>
<evidence type="ECO:0000256" key="5">
    <source>
        <dbReference type="ARBA" id="ARBA00022597"/>
    </source>
</evidence>
<dbReference type="OrthoDB" id="9808948at2"/>
<evidence type="ECO:0000256" key="6">
    <source>
        <dbReference type="ARBA" id="ARBA00022692"/>
    </source>
</evidence>
<dbReference type="GO" id="GO:0046930">
    <property type="term" value="C:pore complex"/>
    <property type="evidence" value="ECO:0007669"/>
    <property type="project" value="UniProtKB-KW"/>
</dbReference>
<evidence type="ECO:0000259" key="20">
    <source>
        <dbReference type="Pfam" id="PF22461"/>
    </source>
</evidence>
<evidence type="ECO:0000256" key="10">
    <source>
        <dbReference type="ARBA" id="ARBA00023114"/>
    </source>
</evidence>
<keyword evidence="12" id="KW-0564">Palmitate</keyword>
<organism evidence="21 22">
    <name type="scientific">Siphonobacter curvatus</name>
    <dbReference type="NCBI Taxonomy" id="2094562"/>
    <lineage>
        <taxon>Bacteria</taxon>
        <taxon>Pseudomonadati</taxon>
        <taxon>Bacteroidota</taxon>
        <taxon>Cytophagia</taxon>
        <taxon>Cytophagales</taxon>
        <taxon>Cytophagaceae</taxon>
        <taxon>Siphonobacter</taxon>
    </lineage>
</organism>
<evidence type="ECO:0000256" key="4">
    <source>
        <dbReference type="ARBA" id="ARBA00022452"/>
    </source>
</evidence>
<evidence type="ECO:0000256" key="13">
    <source>
        <dbReference type="ARBA" id="ARBA00023237"/>
    </source>
</evidence>
<dbReference type="GO" id="GO:0015288">
    <property type="term" value="F:porin activity"/>
    <property type="evidence" value="ECO:0007669"/>
    <property type="project" value="UniProtKB-KW"/>
</dbReference>
<dbReference type="Gene3D" id="3.30.1950.10">
    <property type="entry name" value="wza like domain"/>
    <property type="match status" value="1"/>
</dbReference>
<keyword evidence="5 21" id="KW-0762">Sugar transport</keyword>
<evidence type="ECO:0000313" key="22">
    <source>
        <dbReference type="Proteomes" id="UP000239590"/>
    </source>
</evidence>
<feature type="domain" description="Soluble ligand binding" evidence="19">
    <location>
        <begin position="674"/>
        <end position="715"/>
    </location>
</feature>
<evidence type="ECO:0000259" key="18">
    <source>
        <dbReference type="Pfam" id="PF02563"/>
    </source>
</evidence>
<dbReference type="Gene3D" id="3.10.560.10">
    <property type="entry name" value="Outer membrane lipoprotein wza domain like"/>
    <property type="match status" value="6"/>
</dbReference>
<dbReference type="EMBL" id="PTRA01000001">
    <property type="protein sequence ID" value="PQA58310.1"/>
    <property type="molecule type" value="Genomic_DNA"/>
</dbReference>
<evidence type="ECO:0000256" key="14">
    <source>
        <dbReference type="ARBA" id="ARBA00023288"/>
    </source>
</evidence>
<evidence type="ECO:0000256" key="17">
    <source>
        <dbReference type="SAM" id="SignalP"/>
    </source>
</evidence>
<protein>
    <submittedName>
        <fullName evidence="21">Sugar transporter</fullName>
    </submittedName>
</protein>
<feature type="compositionally biased region" description="Low complexity" evidence="15">
    <location>
        <begin position="80"/>
        <end position="91"/>
    </location>
</feature>
<feature type="domain" description="SLBB" evidence="20">
    <location>
        <begin position="399"/>
        <end position="478"/>
    </location>
</feature>
<dbReference type="RefSeq" id="WP_104709538.1">
    <property type="nucleotide sequence ID" value="NZ_PTRA01000001.1"/>
</dbReference>
<feature type="chain" id="PRO_5015590480" evidence="17">
    <location>
        <begin position="22"/>
        <end position="784"/>
    </location>
</feature>
<keyword evidence="3" id="KW-0813">Transport</keyword>
<gene>
    <name evidence="21" type="ORF">C5O19_01130</name>
</gene>
<feature type="signal peptide" evidence="17">
    <location>
        <begin position="1"/>
        <end position="21"/>
    </location>
</feature>
<evidence type="ECO:0000256" key="16">
    <source>
        <dbReference type="SAM" id="Phobius"/>
    </source>
</evidence>
<feature type="transmembrane region" description="Helical" evidence="16">
    <location>
        <begin position="761"/>
        <end position="782"/>
    </location>
</feature>
<dbReference type="InterPro" id="IPR003715">
    <property type="entry name" value="Poly_export_N"/>
</dbReference>
<feature type="domain" description="Soluble ligand binding" evidence="19">
    <location>
        <begin position="491"/>
        <end position="537"/>
    </location>
</feature>
<name>A0A2S7IL72_9BACT</name>
<dbReference type="Pfam" id="PF22461">
    <property type="entry name" value="SLBB_2"/>
    <property type="match status" value="2"/>
</dbReference>
<dbReference type="Proteomes" id="UP000239590">
    <property type="component" value="Unassembled WGS sequence"/>
</dbReference>
<dbReference type="AlphaFoldDB" id="A0A2S7IL72"/>
<evidence type="ECO:0000313" key="21">
    <source>
        <dbReference type="EMBL" id="PQA58310.1"/>
    </source>
</evidence>
<dbReference type="InterPro" id="IPR054765">
    <property type="entry name" value="SLBB_dom"/>
</dbReference>
<feature type="compositionally biased region" description="Polar residues" evidence="15">
    <location>
        <begin position="110"/>
        <end position="126"/>
    </location>
</feature>
<dbReference type="PANTHER" id="PTHR33619">
    <property type="entry name" value="POLYSACCHARIDE EXPORT PROTEIN GFCE-RELATED"/>
    <property type="match status" value="1"/>
</dbReference>
<keyword evidence="4" id="KW-1134">Transmembrane beta strand</keyword>
<keyword evidence="8" id="KW-0625">Polysaccharide transport</keyword>
<sequence>MRSFYTFVLSIILLSAGTVHSQVPGKVEQLSDAQIQEFIQKSQASGLSEAQIEQLALQRGYTQQDVIKMRDRIAKLKAGQTKTSSSQSAETETSRKQTEAVAEKAPTVVAKQQSTSKTEAEDNTTQTKEVFGSSFFRNATLSFEPNLRIATPKNYSLGPEDELNVEIFGSSVQSYKLKVSPEGSIRIENSGPILVNGLTIEEAKAKIASRLRQLYSMPGIGINVTLGNVRSIKVTITGEVVRPGSYTISSLATVFNAIYQSGGPTANGSFRLIQLRRNNKLIRTIDLYDFLLKGDEKDNVGLRDQDVLVFPDYQARVELNGEIRRPLIFEIKEGETLKDVFQFAGGFTDQAYTATITVRRNTSKELKILNIQQDFFGSFIPQNGDRFTVGTILDRYENRVQIAGAVFRPGEYALDESIGTLKQLIQKAEGVRGDAFLDRIFIRREKENLDVENISVDLGKVLRGEIEDVKLQRQDFVTIKSIEELREKYTVSIGGAVSNGGNFEYTENMTLSDLVTLAGGFAEGAVSSRIEVSRRIKQEDTTAKSKANVQVFTLSIDKDLKITSQEKAFTLQPYDVIYVRTDPAYEAQKLVEIVGEVNYPGNYAIERKDERLVDLIKRAGGLKDKAFLKAARFYRQGELVAVDLERIMKNPGSKDNLRLEDKDRLLIPQKDELVRIAGGVLNPATVNYQDNSLEKYIAQAGGFTDQAIRKKVYVTYANGRTNTTKQVLGFKSYPKIEPGATINVPIEDTTIQRRMEPAERIAVFSLIGSLLIATGSVLASVLRN</sequence>
<evidence type="ECO:0000256" key="9">
    <source>
        <dbReference type="ARBA" id="ARBA00023065"/>
    </source>
</evidence>
<keyword evidence="14" id="KW-0449">Lipoprotein</keyword>
<dbReference type="InterPro" id="IPR049712">
    <property type="entry name" value="Poly_export"/>
</dbReference>
<evidence type="ECO:0000256" key="1">
    <source>
        <dbReference type="ARBA" id="ARBA00004571"/>
    </source>
</evidence>
<dbReference type="Pfam" id="PF02563">
    <property type="entry name" value="Poly_export"/>
    <property type="match status" value="1"/>
</dbReference>
<comment type="similarity">
    <text evidence="2">Belongs to the BexD/CtrA/VexA family.</text>
</comment>
<evidence type="ECO:0000256" key="2">
    <source>
        <dbReference type="ARBA" id="ARBA00009450"/>
    </source>
</evidence>
<evidence type="ECO:0000256" key="8">
    <source>
        <dbReference type="ARBA" id="ARBA00023047"/>
    </source>
</evidence>
<proteinExistence type="inferred from homology"/>
<feature type="domain" description="Polysaccharide export protein N-terminal" evidence="18">
    <location>
        <begin position="151"/>
        <end position="224"/>
    </location>
</feature>
<reference evidence="22" key="1">
    <citation type="submission" date="2018-02" db="EMBL/GenBank/DDBJ databases">
        <title>Genome sequencing of Solimonas sp. HR-BB.</title>
        <authorList>
            <person name="Lee Y."/>
            <person name="Jeon C.O."/>
        </authorList>
    </citation>
    <scope>NUCLEOTIDE SEQUENCE [LARGE SCALE GENOMIC DNA]</scope>
    <source>
        <strain evidence="22">HR-U</strain>
    </source>
</reference>
<keyword evidence="22" id="KW-1185">Reference proteome</keyword>
<dbReference type="Pfam" id="PF10531">
    <property type="entry name" value="SLBB"/>
    <property type="match status" value="4"/>
</dbReference>
<accession>A0A2S7IL72</accession>
<feature type="domain" description="Soluble ligand binding" evidence="19">
    <location>
        <begin position="233"/>
        <end position="278"/>
    </location>
</feature>
<dbReference type="PANTHER" id="PTHR33619:SF3">
    <property type="entry name" value="POLYSACCHARIDE EXPORT PROTEIN GFCE-RELATED"/>
    <property type="match status" value="1"/>
</dbReference>
<comment type="subcellular location">
    <subcellularLocation>
        <location evidence="1">Cell outer membrane</location>
        <topology evidence="1">Multi-pass membrane protein</topology>
    </subcellularLocation>
</comment>
<keyword evidence="13" id="KW-0998">Cell outer membrane</keyword>
<keyword evidence="11 16" id="KW-0472">Membrane</keyword>
<keyword evidence="16" id="KW-1133">Transmembrane helix</keyword>
<dbReference type="GO" id="GO:0015159">
    <property type="term" value="F:polysaccharide transmembrane transporter activity"/>
    <property type="evidence" value="ECO:0007669"/>
    <property type="project" value="InterPro"/>
</dbReference>
<dbReference type="GO" id="GO:0006811">
    <property type="term" value="P:monoatomic ion transport"/>
    <property type="evidence" value="ECO:0007669"/>
    <property type="project" value="UniProtKB-KW"/>
</dbReference>
<evidence type="ECO:0000256" key="15">
    <source>
        <dbReference type="SAM" id="MobiDB-lite"/>
    </source>
</evidence>
<evidence type="ECO:0000256" key="11">
    <source>
        <dbReference type="ARBA" id="ARBA00023136"/>
    </source>
</evidence>
<evidence type="ECO:0000256" key="3">
    <source>
        <dbReference type="ARBA" id="ARBA00022448"/>
    </source>
</evidence>
<dbReference type="InterPro" id="IPR019554">
    <property type="entry name" value="Soluble_ligand-bd"/>
</dbReference>
<keyword evidence="9" id="KW-0406">Ion transport</keyword>
<keyword evidence="7 17" id="KW-0732">Signal</keyword>